<dbReference type="NCBIfam" id="TIGR01262">
    <property type="entry name" value="maiA"/>
    <property type="match status" value="1"/>
</dbReference>
<dbReference type="InterPro" id="IPR036249">
    <property type="entry name" value="Thioredoxin-like_sf"/>
</dbReference>
<dbReference type="STRING" id="1907666.DSM25559_4885"/>
<evidence type="ECO:0000259" key="3">
    <source>
        <dbReference type="PROSITE" id="PS50405"/>
    </source>
</evidence>
<evidence type="ECO:0000259" key="2">
    <source>
        <dbReference type="PROSITE" id="PS50404"/>
    </source>
</evidence>
<dbReference type="SFLD" id="SFLDS00019">
    <property type="entry name" value="Glutathione_Transferase_(cytos"/>
    <property type="match status" value="1"/>
</dbReference>
<dbReference type="PROSITE" id="PS50405">
    <property type="entry name" value="GST_CTER"/>
    <property type="match status" value="1"/>
</dbReference>
<dbReference type="PANTHER" id="PTHR42673">
    <property type="entry name" value="MALEYLACETOACETATE ISOMERASE"/>
    <property type="match status" value="1"/>
</dbReference>
<keyword evidence="4" id="KW-0670">Pyruvate</keyword>
<dbReference type="SFLD" id="SFLDG00358">
    <property type="entry name" value="Main_(cytGST)"/>
    <property type="match status" value="1"/>
</dbReference>
<dbReference type="InterPro" id="IPR004045">
    <property type="entry name" value="Glutathione_S-Trfase_N"/>
</dbReference>
<keyword evidence="4" id="KW-0413">Isomerase</keyword>
<dbReference type="InterPro" id="IPR005955">
    <property type="entry name" value="GST_Zeta"/>
</dbReference>
<dbReference type="Gene3D" id="1.20.1050.10">
    <property type="match status" value="1"/>
</dbReference>
<dbReference type="Gene3D" id="3.40.30.10">
    <property type="entry name" value="Glutaredoxin"/>
    <property type="match status" value="1"/>
</dbReference>
<dbReference type="InterPro" id="IPR034330">
    <property type="entry name" value="GST_Zeta_C"/>
</dbReference>
<dbReference type="EC" id="5.2.1.4" evidence="4"/>
<dbReference type="FunFam" id="1.20.1050.10:FF:000010">
    <property type="entry name" value="Maleylacetoacetate isomerase isoform 1"/>
    <property type="match status" value="1"/>
</dbReference>
<dbReference type="EMBL" id="FMUE01000020">
    <property type="protein sequence ID" value="SCX35289.1"/>
    <property type="molecule type" value="Genomic_DNA"/>
</dbReference>
<dbReference type="InterPro" id="IPR034333">
    <property type="entry name" value="GST_Zeta_N"/>
</dbReference>
<protein>
    <submittedName>
        <fullName evidence="4">Maleylpyruvate isomerase</fullName>
        <ecNumber evidence="4">5.2.1.4</ecNumber>
    </submittedName>
</protein>
<dbReference type="GO" id="GO:0050077">
    <property type="term" value="F:maleylpyruvate isomerase activity"/>
    <property type="evidence" value="ECO:0007669"/>
    <property type="project" value="UniProtKB-EC"/>
</dbReference>
<name>A0A1R3U1U0_9HYPH</name>
<dbReference type="GO" id="GO:0006559">
    <property type="term" value="P:L-phenylalanine catabolic process"/>
    <property type="evidence" value="ECO:0007669"/>
    <property type="project" value="TreeGrafter"/>
</dbReference>
<dbReference type="CDD" id="cd03191">
    <property type="entry name" value="GST_C_Zeta"/>
    <property type="match status" value="1"/>
</dbReference>
<dbReference type="SUPFAM" id="SSF52833">
    <property type="entry name" value="Thioredoxin-like"/>
    <property type="match status" value="1"/>
</dbReference>
<dbReference type="InterPro" id="IPR010987">
    <property type="entry name" value="Glutathione-S-Trfase_C-like"/>
</dbReference>
<evidence type="ECO:0000313" key="5">
    <source>
        <dbReference type="Proteomes" id="UP000187891"/>
    </source>
</evidence>
<dbReference type="Proteomes" id="UP000187891">
    <property type="component" value="Unassembled WGS sequence"/>
</dbReference>
<gene>
    <name evidence="4" type="primary">nagL</name>
    <name evidence="4" type="ORF">DSM25559_4885</name>
</gene>
<evidence type="ECO:0000256" key="1">
    <source>
        <dbReference type="ARBA" id="ARBA00010007"/>
    </source>
</evidence>
<dbReference type="GO" id="GO:0005737">
    <property type="term" value="C:cytoplasm"/>
    <property type="evidence" value="ECO:0007669"/>
    <property type="project" value="InterPro"/>
</dbReference>
<evidence type="ECO:0000313" key="4">
    <source>
        <dbReference type="EMBL" id="SCX35289.1"/>
    </source>
</evidence>
<comment type="similarity">
    <text evidence="1">Belongs to the GST superfamily. Zeta family.</text>
</comment>
<dbReference type="GO" id="GO:0016034">
    <property type="term" value="F:maleylacetoacetate isomerase activity"/>
    <property type="evidence" value="ECO:0007669"/>
    <property type="project" value="TreeGrafter"/>
</dbReference>
<dbReference type="SUPFAM" id="SSF47616">
    <property type="entry name" value="GST C-terminal domain-like"/>
    <property type="match status" value="1"/>
</dbReference>
<proteinExistence type="inferred from homology"/>
<feature type="domain" description="GST N-terminal" evidence="2">
    <location>
        <begin position="2"/>
        <end position="84"/>
    </location>
</feature>
<dbReference type="RefSeq" id="WP_077122844.1">
    <property type="nucleotide sequence ID" value="NZ_FMUE01000020.1"/>
</dbReference>
<organism evidence="4 5">
    <name type="scientific">Agrobacterium rosae</name>
    <dbReference type="NCBI Taxonomy" id="1972867"/>
    <lineage>
        <taxon>Bacteria</taxon>
        <taxon>Pseudomonadati</taxon>
        <taxon>Pseudomonadota</taxon>
        <taxon>Alphaproteobacteria</taxon>
        <taxon>Hyphomicrobiales</taxon>
        <taxon>Rhizobiaceae</taxon>
        <taxon>Rhizobium/Agrobacterium group</taxon>
        <taxon>Agrobacterium</taxon>
    </lineage>
</organism>
<reference evidence="4" key="1">
    <citation type="submission" date="2016-10" db="EMBL/GenBank/DDBJ databases">
        <authorList>
            <person name="de Groot N.N."/>
        </authorList>
    </citation>
    <scope>NUCLEOTIDE SEQUENCE [LARGE SCALE GENOMIC DNA]</scope>
    <source>
        <strain evidence="4">DSM25559</strain>
    </source>
</reference>
<dbReference type="GO" id="GO:0004364">
    <property type="term" value="F:glutathione transferase activity"/>
    <property type="evidence" value="ECO:0007669"/>
    <property type="project" value="TreeGrafter"/>
</dbReference>
<dbReference type="InterPro" id="IPR036282">
    <property type="entry name" value="Glutathione-S-Trfase_C_sf"/>
</dbReference>
<dbReference type="PROSITE" id="PS50404">
    <property type="entry name" value="GST_NTER"/>
    <property type="match status" value="1"/>
</dbReference>
<dbReference type="AlphaFoldDB" id="A0A1R3U1U0"/>
<accession>A0A1R3U1U0</accession>
<dbReference type="InterPro" id="IPR040079">
    <property type="entry name" value="Glutathione_S-Trfase"/>
</dbReference>
<dbReference type="Pfam" id="PF13409">
    <property type="entry name" value="GST_N_2"/>
    <property type="match status" value="1"/>
</dbReference>
<feature type="domain" description="GST C-terminal" evidence="3">
    <location>
        <begin position="89"/>
        <end position="217"/>
    </location>
</feature>
<dbReference type="PANTHER" id="PTHR42673:SF4">
    <property type="entry name" value="MALEYLACETOACETATE ISOMERASE"/>
    <property type="match status" value="1"/>
</dbReference>
<dbReference type="GO" id="GO:0006749">
    <property type="term" value="P:glutathione metabolic process"/>
    <property type="evidence" value="ECO:0007669"/>
    <property type="project" value="TreeGrafter"/>
</dbReference>
<sequence length="218" mass="24878">MNRPILHNYFRSSTSYRVRIALALKGIDYDYEAFHLRQGEQRSERFLKLNPQGLVPALTWTDGRVYTQSLALIEFLDEMVPEPALLPKDATGRHRVRSLSQMIALDIHPINNLRVLAYLKDHLGAHEEAQAAWFRHWVAEAFGPLEQRLTNEPETGRYCHGDHVTMADICLAPQLTNNKRFEVNMDSYPTIRRIGSALAELEAFRQTAPGNQPDNEGG</sequence>
<dbReference type="CDD" id="cd03042">
    <property type="entry name" value="GST_N_Zeta"/>
    <property type="match status" value="1"/>
</dbReference>